<reference evidence="1 2" key="1">
    <citation type="journal article" date="2011" name="J. Bacteriol.">
        <title>Complete genome sequence of Paenibacillus polymyxa SC2, a strain of plant growth-promoting Rhizobacterium with broad-spectrum antimicrobial activity.</title>
        <authorList>
            <person name="Ma M."/>
            <person name="Wang C."/>
            <person name="Ding Y."/>
            <person name="Li L."/>
            <person name="Shen D."/>
            <person name="Jiang X."/>
            <person name="Guan D."/>
            <person name="Cao F."/>
            <person name="Chen H."/>
            <person name="Feng R."/>
            <person name="Wang X."/>
            <person name="Ge Y."/>
            <person name="Yao L."/>
            <person name="Bing X."/>
            <person name="Yang X."/>
            <person name="Li J."/>
            <person name="Du B."/>
        </authorList>
    </citation>
    <scope>NUCLEOTIDE SEQUENCE [LARGE SCALE GENOMIC DNA]</scope>
    <source>
        <strain evidence="1 2">SC2</strain>
    </source>
</reference>
<dbReference type="Proteomes" id="UP000006868">
    <property type="component" value="Chromosome"/>
</dbReference>
<organism evidence="1 2">
    <name type="scientific">Paenibacillus polymyxa (strain SC2)</name>
    <name type="common">Bacillus polymyxa</name>
    <dbReference type="NCBI Taxonomy" id="886882"/>
    <lineage>
        <taxon>Bacteria</taxon>
        <taxon>Bacillati</taxon>
        <taxon>Bacillota</taxon>
        <taxon>Bacilli</taxon>
        <taxon>Bacillales</taxon>
        <taxon>Paenibacillaceae</taxon>
        <taxon>Paenibacillus</taxon>
    </lineage>
</organism>
<dbReference type="AlphaFoldDB" id="A0A0D5ZCE3"/>
<dbReference type="KEGG" id="ppm:PPSC2_07835"/>
<evidence type="ECO:0000313" key="1">
    <source>
        <dbReference type="EMBL" id="AKA44207.1"/>
    </source>
</evidence>
<evidence type="ECO:0000313" key="2">
    <source>
        <dbReference type="Proteomes" id="UP000006868"/>
    </source>
</evidence>
<dbReference type="PATRIC" id="fig|886882.15.peg.1630"/>
<accession>A0A0D5ZCE3</accession>
<dbReference type="HOGENOM" id="CLU_2701343_0_0_9"/>
<proteinExistence type="predicted"/>
<dbReference type="EMBL" id="CP002213">
    <property type="protein sequence ID" value="AKA44207.1"/>
    <property type="molecule type" value="Genomic_DNA"/>
</dbReference>
<sequence>MDKMIVRYSILRNNGFGKFILEKKTATVNCEMNLKDYEYYQESIVNEISSKESVQRTTYVYSFQFHIKYQLYT</sequence>
<name>A0A0D5ZCE3_PAEPS</name>
<protein>
    <submittedName>
        <fullName evidence="1">Uncharacterized protein</fullName>
    </submittedName>
</protein>
<gene>
    <name evidence="1" type="ORF">PPSC2_07835</name>
</gene>